<accession>A0ABP7STE2</accession>
<dbReference type="InterPro" id="IPR002559">
    <property type="entry name" value="Transposase_11"/>
</dbReference>
<protein>
    <recommendedName>
        <fullName evidence="1">Transposase IS4-like domain-containing protein</fullName>
    </recommendedName>
</protein>
<name>A0ABP7STE2_9ACTN</name>
<proteinExistence type="predicted"/>
<gene>
    <name evidence="2" type="ORF">GCM10022384_69070</name>
</gene>
<keyword evidence="3" id="KW-1185">Reference proteome</keyword>
<comment type="caution">
    <text evidence="2">The sequence shown here is derived from an EMBL/GenBank/DDBJ whole genome shotgun (WGS) entry which is preliminary data.</text>
</comment>
<evidence type="ECO:0000313" key="3">
    <source>
        <dbReference type="Proteomes" id="UP001500034"/>
    </source>
</evidence>
<evidence type="ECO:0000313" key="2">
    <source>
        <dbReference type="EMBL" id="GAA4015928.1"/>
    </source>
</evidence>
<reference evidence="3" key="1">
    <citation type="journal article" date="2019" name="Int. J. Syst. Evol. Microbiol.">
        <title>The Global Catalogue of Microorganisms (GCM) 10K type strain sequencing project: providing services to taxonomists for standard genome sequencing and annotation.</title>
        <authorList>
            <consortium name="The Broad Institute Genomics Platform"/>
            <consortium name="The Broad Institute Genome Sequencing Center for Infectious Disease"/>
            <person name="Wu L."/>
            <person name="Ma J."/>
        </authorList>
    </citation>
    <scope>NUCLEOTIDE SEQUENCE [LARGE SCALE GENOMIC DNA]</scope>
    <source>
        <strain evidence="3">JCM 17027</strain>
    </source>
</reference>
<dbReference type="Pfam" id="PF01609">
    <property type="entry name" value="DDE_Tnp_1"/>
    <property type="match status" value="1"/>
</dbReference>
<dbReference type="EMBL" id="BAABCQ010000286">
    <property type="protein sequence ID" value="GAA4015928.1"/>
    <property type="molecule type" value="Genomic_DNA"/>
</dbReference>
<feature type="domain" description="Transposase IS4-like" evidence="1">
    <location>
        <begin position="3"/>
        <end position="136"/>
    </location>
</feature>
<organism evidence="2 3">
    <name type="scientific">Streptomyces marokkonensis</name>
    <dbReference type="NCBI Taxonomy" id="324855"/>
    <lineage>
        <taxon>Bacteria</taxon>
        <taxon>Bacillati</taxon>
        <taxon>Actinomycetota</taxon>
        <taxon>Actinomycetes</taxon>
        <taxon>Kitasatosporales</taxon>
        <taxon>Streptomycetaceae</taxon>
        <taxon>Streptomyces</taxon>
    </lineage>
</organism>
<sequence length="147" mass="16942">MDRGKPSSKMHVLSDANGLPILVGVSAGDTHDSEALKPMVEGHQTRLAPHRGRFFKPRRLRADKAYDRADLRRWLRGKWIGVRIARNGIESSERSGRRRWAVERTMSWLSGYRRLSPRSERDPRNHLAFLGLAAALRCYKRLIRLTT</sequence>
<dbReference type="PANTHER" id="PTHR30007">
    <property type="entry name" value="PHP DOMAIN PROTEIN"/>
    <property type="match status" value="1"/>
</dbReference>
<dbReference type="Proteomes" id="UP001500034">
    <property type="component" value="Unassembled WGS sequence"/>
</dbReference>
<evidence type="ECO:0000259" key="1">
    <source>
        <dbReference type="Pfam" id="PF01609"/>
    </source>
</evidence>